<dbReference type="EMBL" id="LNJB01000066">
    <property type="protein sequence ID" value="KYC51821.1"/>
    <property type="molecule type" value="Genomic_DNA"/>
</dbReference>
<accession>A0A150J3M9</accession>
<gene>
    <name evidence="1" type="ORF">AN188_01628</name>
</gene>
<sequence length="88" mass="10242">MLLKDLLENYGNGTYRIIKNNIYEYTKNDNKYTKKINAVIPNDIIKKAIERAKMEKVYVNGNFVDMSKLAKELFILYAQNAFIMGGKQ</sequence>
<evidence type="ECO:0000313" key="2">
    <source>
        <dbReference type="Proteomes" id="UP000092420"/>
    </source>
</evidence>
<dbReference type="AlphaFoldDB" id="A0A150J3M9"/>
<reference evidence="1 2" key="1">
    <citation type="journal article" date="2016" name="ISME J.">
        <title>Chasing the elusive Euryarchaeota class WSA2: genomes reveal a uniquely fastidious methyl-reducing methanogen.</title>
        <authorList>
            <person name="Nobu M.K."/>
            <person name="Narihiro T."/>
            <person name="Kuroda K."/>
            <person name="Mei R."/>
            <person name="Liu W.T."/>
        </authorList>
    </citation>
    <scope>NUCLEOTIDE SEQUENCE [LARGE SCALE GENOMIC DNA]</scope>
    <source>
        <strain evidence="1">ADurb1013_Bin02101</strain>
    </source>
</reference>
<organism evidence="1 2">
    <name type="scientific">Candidatus Methanofastidiosum methylothiophilum</name>
    <dbReference type="NCBI Taxonomy" id="1705564"/>
    <lineage>
        <taxon>Archaea</taxon>
        <taxon>Methanobacteriati</taxon>
        <taxon>Methanobacteriota</taxon>
        <taxon>Stenosarchaea group</taxon>
        <taxon>Candidatus Methanofastidiosia</taxon>
        <taxon>Candidatus Methanofastidiosales</taxon>
        <taxon>Candidatus Methanofastidiosaceae</taxon>
        <taxon>Candidatus Methanofastidiosum</taxon>
    </lineage>
</organism>
<comment type="caution">
    <text evidence="1">The sequence shown here is derived from an EMBL/GenBank/DDBJ whole genome shotgun (WGS) entry which is preliminary data.</text>
</comment>
<name>A0A150J3M9_9EURY</name>
<dbReference type="Proteomes" id="UP000092420">
    <property type="component" value="Unassembled WGS sequence"/>
</dbReference>
<proteinExistence type="predicted"/>
<protein>
    <submittedName>
        <fullName evidence="1">Uncharacterized protein</fullName>
    </submittedName>
</protein>
<evidence type="ECO:0000313" key="1">
    <source>
        <dbReference type="EMBL" id="KYC51821.1"/>
    </source>
</evidence>